<comment type="caution">
    <text evidence="1">The sequence shown here is derived from an EMBL/GenBank/DDBJ whole genome shotgun (WGS) entry which is preliminary data.</text>
</comment>
<evidence type="ECO:0000313" key="3">
    <source>
        <dbReference type="Proteomes" id="UP000499080"/>
    </source>
</evidence>
<organism evidence="1 3">
    <name type="scientific">Araneus ventricosus</name>
    <name type="common">Orbweaver spider</name>
    <name type="synonym">Epeira ventricosa</name>
    <dbReference type="NCBI Taxonomy" id="182803"/>
    <lineage>
        <taxon>Eukaryota</taxon>
        <taxon>Metazoa</taxon>
        <taxon>Ecdysozoa</taxon>
        <taxon>Arthropoda</taxon>
        <taxon>Chelicerata</taxon>
        <taxon>Arachnida</taxon>
        <taxon>Araneae</taxon>
        <taxon>Araneomorphae</taxon>
        <taxon>Entelegynae</taxon>
        <taxon>Araneoidea</taxon>
        <taxon>Araneidae</taxon>
        <taxon>Araneus</taxon>
    </lineage>
</organism>
<protein>
    <recommendedName>
        <fullName evidence="4">HTH psq-type domain-containing protein</fullName>
    </recommendedName>
</protein>
<reference evidence="1 3" key="1">
    <citation type="journal article" date="2019" name="Sci. Rep.">
        <title>Orb-weaving spider Araneus ventricosus genome elucidates the spidroin gene catalogue.</title>
        <authorList>
            <person name="Kono N."/>
            <person name="Nakamura H."/>
            <person name="Ohtoshi R."/>
            <person name="Moran D.A.P."/>
            <person name="Shinohara A."/>
            <person name="Yoshida Y."/>
            <person name="Fujiwara M."/>
            <person name="Mori M."/>
            <person name="Tomita M."/>
            <person name="Arakawa K."/>
        </authorList>
    </citation>
    <scope>NUCLEOTIDE SEQUENCE [LARGE SCALE GENOMIC DNA]</scope>
</reference>
<proteinExistence type="predicted"/>
<dbReference type="EMBL" id="BGPR01021918">
    <property type="protein sequence ID" value="GBN87675.1"/>
    <property type="molecule type" value="Genomic_DNA"/>
</dbReference>
<dbReference type="EMBL" id="BGPR01021927">
    <property type="protein sequence ID" value="GBN87700.1"/>
    <property type="molecule type" value="Genomic_DNA"/>
</dbReference>
<accession>A0A4Y2SKI3</accession>
<gene>
    <name evidence="1" type="ORF">AVEN_21299_1</name>
    <name evidence="2" type="ORF">AVEN_56970_1</name>
</gene>
<evidence type="ECO:0000313" key="2">
    <source>
        <dbReference type="EMBL" id="GBN87700.1"/>
    </source>
</evidence>
<dbReference type="AlphaFoldDB" id="A0A4Y2SKI3"/>
<evidence type="ECO:0008006" key="4">
    <source>
        <dbReference type="Google" id="ProtNLM"/>
    </source>
</evidence>
<dbReference type="Proteomes" id="UP000499080">
    <property type="component" value="Unassembled WGS sequence"/>
</dbReference>
<evidence type="ECO:0000313" key="1">
    <source>
        <dbReference type="EMBL" id="GBN87675.1"/>
    </source>
</evidence>
<sequence>MSDVKRKRSVLNVEQKLEILQRLDNRESASTDAEDVLNERNTISNSAALQSVKTLLDYTGQEDLIMVALLRRTCRRTIFEAGQNLQKKDCPQKEDMWEATFRGRTELTKEGLSSEGGHVGGQFSREDRTYKRRTVLKRRTCRRPLLEGGENLQKKDCPQKEDMWEATFRRRTVLEKEGLSSKGGRLANFNY</sequence>
<name>A0A4Y2SKI3_ARAVE</name>
<keyword evidence="3" id="KW-1185">Reference proteome</keyword>